<keyword evidence="11 15" id="KW-0456">Lyase</keyword>
<protein>
    <recommendedName>
        <fullName evidence="5">Deoxyribodipyrimidine photo-lyase</fullName>
        <ecNumber evidence="4">4.1.99.3</ecNumber>
    </recommendedName>
    <alternativeName>
        <fullName evidence="12">DNA photolyase</fullName>
    </alternativeName>
</protein>
<keyword evidence="10" id="KW-0234">DNA repair</keyword>
<feature type="domain" description="Photolyase/cryptochrome alpha/beta" evidence="14">
    <location>
        <begin position="22"/>
        <end position="154"/>
    </location>
</feature>
<evidence type="ECO:0000256" key="11">
    <source>
        <dbReference type="ARBA" id="ARBA00023239"/>
    </source>
</evidence>
<evidence type="ECO:0000259" key="14">
    <source>
        <dbReference type="PROSITE" id="PS51645"/>
    </source>
</evidence>
<comment type="cofactor">
    <cofactor evidence="2">
        <name>FAD</name>
        <dbReference type="ChEBI" id="CHEBI:57692"/>
    </cofactor>
</comment>
<accession>A0A517QGV2</accession>
<evidence type="ECO:0000256" key="13">
    <source>
        <dbReference type="ARBA" id="ARBA00033999"/>
    </source>
</evidence>
<dbReference type="InterPro" id="IPR036155">
    <property type="entry name" value="Crypto/Photolyase_N_sf"/>
</dbReference>
<gene>
    <name evidence="15" type="primary">phrA</name>
    <name evidence="15" type="ORF">Mal48_00900</name>
</gene>
<proteinExistence type="inferred from homology"/>
<dbReference type="SUPFAM" id="SSF52425">
    <property type="entry name" value="Cryptochrome/photolyase, N-terminal domain"/>
    <property type="match status" value="1"/>
</dbReference>
<dbReference type="PROSITE" id="PS51645">
    <property type="entry name" value="PHR_CRY_ALPHA_BETA"/>
    <property type="match status" value="1"/>
</dbReference>
<comment type="catalytic activity">
    <reaction evidence="13">
        <text>cyclobutadipyrimidine (in DNA) = 2 pyrimidine residues (in DNA).</text>
        <dbReference type="EC" id="4.1.99.3"/>
    </reaction>
</comment>
<dbReference type="SUPFAM" id="SSF48173">
    <property type="entry name" value="Cryptochrome/photolyase FAD-binding domain"/>
    <property type="match status" value="1"/>
</dbReference>
<keyword evidence="8" id="KW-0274">FAD</keyword>
<dbReference type="AlphaFoldDB" id="A0A517QGV2"/>
<evidence type="ECO:0000256" key="5">
    <source>
        <dbReference type="ARBA" id="ARBA00014046"/>
    </source>
</evidence>
<comment type="cofactor">
    <cofactor evidence="1">
        <name>(6R)-5,10-methylene-5,6,7,8-tetrahydrofolate</name>
        <dbReference type="ChEBI" id="CHEBI:15636"/>
    </cofactor>
</comment>
<dbReference type="KEGG" id="tpol:Mal48_00900"/>
<name>A0A517QGV2_9PLAN</name>
<evidence type="ECO:0000256" key="2">
    <source>
        <dbReference type="ARBA" id="ARBA00001974"/>
    </source>
</evidence>
<dbReference type="InterPro" id="IPR014729">
    <property type="entry name" value="Rossmann-like_a/b/a_fold"/>
</dbReference>
<sequence length="493" mass="57309">MNNVPEKRIRALNNHDVNPSGDYILYWMIANRRSRSNFSLERAAEWAQRLGKPLIVFEAVRVKYRWASDRLHKFILQGMANQRESFKNAPLTYYCYVEPEPNDGKGLLEELAKKACVVVTDDFPCFFIPTMLKVVSRRVKVKLEAVDSNGLFPMSATDRVFTKAHSFRRFLQKEILEHLDNVPNENFLNQLDLPQTGEVPQQILSKWPEATDLTLTATADVLKTFPIDHAVKPASFDGGEVAATRTLKEFLDDGFERYADDRNHPDTDASSRLSPYLHFGHISAHTIFSEIAAREGWTPANVAEKPNGSREGWWGMSEHAEGYLDEVITWRELGYNMCSHESNYDKYESLPDWAKTTLEEHLHDEREYVYSLSEFESASTHDEVWNAAQRQLVQEGRMHNYLRMLWGKKIFEWSETPRDAIQIMIELNNKYAVDGRNPNSYSGIFWVLGRYDRAWGPERSVYGKIRYMTSESTKRKLKMKEYLKRYSSHSKLF</sequence>
<dbReference type="GO" id="GO:0000719">
    <property type="term" value="P:photoreactive repair"/>
    <property type="evidence" value="ECO:0007669"/>
    <property type="project" value="TreeGrafter"/>
</dbReference>
<dbReference type="FunFam" id="1.10.579.10:FF:000002">
    <property type="entry name" value="Deoxyribodipyrimidine photolyase"/>
    <property type="match status" value="1"/>
</dbReference>
<organism evidence="15 16">
    <name type="scientific">Thalassoglobus polymorphus</name>
    <dbReference type="NCBI Taxonomy" id="2527994"/>
    <lineage>
        <taxon>Bacteria</taxon>
        <taxon>Pseudomonadati</taxon>
        <taxon>Planctomycetota</taxon>
        <taxon>Planctomycetia</taxon>
        <taxon>Planctomycetales</taxon>
        <taxon>Planctomycetaceae</taxon>
        <taxon>Thalassoglobus</taxon>
    </lineage>
</organism>
<dbReference type="Gene3D" id="1.25.40.80">
    <property type="match status" value="1"/>
</dbReference>
<dbReference type="InterPro" id="IPR052219">
    <property type="entry name" value="Photolyase_Class-2"/>
</dbReference>
<comment type="similarity">
    <text evidence="3">Belongs to the DNA photolyase class-2 family.</text>
</comment>
<evidence type="ECO:0000256" key="10">
    <source>
        <dbReference type="ARBA" id="ARBA00023204"/>
    </source>
</evidence>
<evidence type="ECO:0000256" key="7">
    <source>
        <dbReference type="ARBA" id="ARBA00022763"/>
    </source>
</evidence>
<dbReference type="PANTHER" id="PTHR10211">
    <property type="entry name" value="DEOXYRIBODIPYRIMIDINE PHOTOLYASE"/>
    <property type="match status" value="1"/>
</dbReference>
<evidence type="ECO:0000256" key="4">
    <source>
        <dbReference type="ARBA" id="ARBA00013149"/>
    </source>
</evidence>
<dbReference type="Gene3D" id="1.10.579.10">
    <property type="entry name" value="DNA Cyclobutane Dipyrimidine Photolyase, subunit A, domain 3"/>
    <property type="match status" value="1"/>
</dbReference>
<reference evidence="15 16" key="1">
    <citation type="submission" date="2019-02" db="EMBL/GenBank/DDBJ databases">
        <title>Deep-cultivation of Planctomycetes and their phenomic and genomic characterization uncovers novel biology.</title>
        <authorList>
            <person name="Wiegand S."/>
            <person name="Jogler M."/>
            <person name="Boedeker C."/>
            <person name="Pinto D."/>
            <person name="Vollmers J."/>
            <person name="Rivas-Marin E."/>
            <person name="Kohn T."/>
            <person name="Peeters S.H."/>
            <person name="Heuer A."/>
            <person name="Rast P."/>
            <person name="Oberbeckmann S."/>
            <person name="Bunk B."/>
            <person name="Jeske O."/>
            <person name="Meyerdierks A."/>
            <person name="Storesund J.E."/>
            <person name="Kallscheuer N."/>
            <person name="Luecker S."/>
            <person name="Lage O.M."/>
            <person name="Pohl T."/>
            <person name="Merkel B.J."/>
            <person name="Hornburger P."/>
            <person name="Mueller R.-W."/>
            <person name="Bruemmer F."/>
            <person name="Labrenz M."/>
            <person name="Spormann A.M."/>
            <person name="Op den Camp H."/>
            <person name="Overmann J."/>
            <person name="Amann R."/>
            <person name="Jetten M.S.M."/>
            <person name="Mascher T."/>
            <person name="Medema M.H."/>
            <person name="Devos D.P."/>
            <person name="Kaster A.-K."/>
            <person name="Ovreas L."/>
            <person name="Rohde M."/>
            <person name="Galperin M.Y."/>
            <person name="Jogler C."/>
        </authorList>
    </citation>
    <scope>NUCLEOTIDE SEQUENCE [LARGE SCALE GENOMIC DNA]</scope>
    <source>
        <strain evidence="15 16">Mal48</strain>
    </source>
</reference>
<dbReference type="GO" id="GO:0003677">
    <property type="term" value="F:DNA binding"/>
    <property type="evidence" value="ECO:0007669"/>
    <property type="project" value="UniProtKB-KW"/>
</dbReference>
<evidence type="ECO:0000313" key="16">
    <source>
        <dbReference type="Proteomes" id="UP000315724"/>
    </source>
</evidence>
<dbReference type="EMBL" id="CP036267">
    <property type="protein sequence ID" value="QDT30862.1"/>
    <property type="molecule type" value="Genomic_DNA"/>
</dbReference>
<evidence type="ECO:0000256" key="1">
    <source>
        <dbReference type="ARBA" id="ARBA00001932"/>
    </source>
</evidence>
<evidence type="ECO:0000256" key="9">
    <source>
        <dbReference type="ARBA" id="ARBA00023125"/>
    </source>
</evidence>
<keyword evidence="7" id="KW-0227">DNA damage</keyword>
<evidence type="ECO:0000256" key="12">
    <source>
        <dbReference type="ARBA" id="ARBA00031671"/>
    </source>
</evidence>
<dbReference type="RefSeq" id="WP_145195100.1">
    <property type="nucleotide sequence ID" value="NZ_CP036267.1"/>
</dbReference>
<dbReference type="Proteomes" id="UP000315724">
    <property type="component" value="Chromosome"/>
</dbReference>
<evidence type="ECO:0000256" key="8">
    <source>
        <dbReference type="ARBA" id="ARBA00022827"/>
    </source>
</evidence>
<dbReference type="GO" id="GO:0003904">
    <property type="term" value="F:deoxyribodipyrimidine photo-lyase activity"/>
    <property type="evidence" value="ECO:0007669"/>
    <property type="project" value="UniProtKB-EC"/>
</dbReference>
<dbReference type="InterPro" id="IPR036134">
    <property type="entry name" value="Crypto/Photolyase_FAD-like_sf"/>
</dbReference>
<dbReference type="InterPro" id="IPR006050">
    <property type="entry name" value="DNA_photolyase_N"/>
</dbReference>
<keyword evidence="6" id="KW-0285">Flavoprotein</keyword>
<evidence type="ECO:0000256" key="3">
    <source>
        <dbReference type="ARBA" id="ARBA00006409"/>
    </source>
</evidence>
<dbReference type="EC" id="4.1.99.3" evidence="4"/>
<keyword evidence="16" id="KW-1185">Reference proteome</keyword>
<keyword evidence="9" id="KW-0238">DNA-binding</keyword>
<dbReference type="Gene3D" id="3.40.50.620">
    <property type="entry name" value="HUPs"/>
    <property type="match status" value="1"/>
</dbReference>
<evidence type="ECO:0000256" key="6">
    <source>
        <dbReference type="ARBA" id="ARBA00022630"/>
    </source>
</evidence>
<dbReference type="OrthoDB" id="9772484at2"/>
<dbReference type="PANTHER" id="PTHR10211:SF0">
    <property type="entry name" value="DEOXYRIBODIPYRIMIDINE PHOTO-LYASE"/>
    <property type="match status" value="1"/>
</dbReference>
<evidence type="ECO:0000313" key="15">
    <source>
        <dbReference type="EMBL" id="QDT30862.1"/>
    </source>
</evidence>